<dbReference type="PROSITE" id="PS50297">
    <property type="entry name" value="ANK_REP_REGION"/>
    <property type="match status" value="1"/>
</dbReference>
<dbReference type="GO" id="GO:0004519">
    <property type="term" value="F:endonuclease activity"/>
    <property type="evidence" value="ECO:0007669"/>
    <property type="project" value="UniProtKB-KW"/>
</dbReference>
<sequence length="582" mass="67337">MNKEKNKPINLFKLNLNDLKSNEISIEGFRDKELENDNNLPTTVLSACSVCPNQPEFSSQEELRYHFKLDFHNLNLKRKLQNKSLLSEEEFENFNFDEESLEGSDEDSEADTEEVVKNSTPFYSFKTDLFDGNKKLLIYKHLFFDDENDKLERLRFLQGGNQTVCLLMVGAGHFAGAIFKCNIDAKPILQKTFHRYTTRRKQGGAQSANDNKGGLAKSAGAQIRRYNEMALQQEIKDLLISWKAELKACDLIFTRVASTQRKLFFFDESILDYHSQKVRNLPFITKRPTFTELQRCFWELFSVKVVDVEIETVTEKVKKLNLNEKNKLKPLVNTLVEAAVEEVDPIAPIDDALEKLMEFLHKGKFPQFKTLFESCEKEKILRRLRNKDGVSLLHKAAKASQPLFVTYLLEQGADPTLRATIGGNTRPYDECSDKITRDAFKDFNLKNPDAWDYDLAGIPKAQTEEELQSQQEKKLEKKRKQREKDKLRLKEKKLEKKEKKELLKLEEEQNKEAIFKPANIIKLSNTEQSNVGLSPEARMRLDREKRAVAAEARMRSQQNKCGACNKTLAGITSFHKFNFKYQ</sequence>
<proteinExistence type="inferred from homology"/>
<dbReference type="AlphaFoldDB" id="A0AAD5UBT3"/>
<name>A0AAD5UBT3_9FUNG</name>
<dbReference type="SUPFAM" id="SSF48403">
    <property type="entry name" value="Ankyrin repeat"/>
    <property type="match status" value="1"/>
</dbReference>
<dbReference type="Proteomes" id="UP001211065">
    <property type="component" value="Unassembled WGS sequence"/>
</dbReference>
<evidence type="ECO:0000256" key="6">
    <source>
        <dbReference type="ARBA" id="ARBA00022759"/>
    </source>
</evidence>
<feature type="compositionally biased region" description="Basic and acidic residues" evidence="12">
    <location>
        <begin position="482"/>
        <end position="491"/>
    </location>
</feature>
<evidence type="ECO:0000256" key="4">
    <source>
        <dbReference type="ARBA" id="ARBA00022722"/>
    </source>
</evidence>
<evidence type="ECO:0000256" key="7">
    <source>
        <dbReference type="ARBA" id="ARBA00022801"/>
    </source>
</evidence>
<evidence type="ECO:0000259" key="13">
    <source>
        <dbReference type="PROSITE" id="PS52044"/>
    </source>
</evidence>
<dbReference type="InterPro" id="IPR002110">
    <property type="entry name" value="Ankyrin_rpt"/>
</dbReference>
<keyword evidence="7 11" id="KW-0378">Hydrolase</keyword>
<comment type="domain">
    <text evidence="11">The VLRF1 domain mediates binding to the 60S ribosomal subunit.</text>
</comment>
<evidence type="ECO:0000256" key="9">
    <source>
        <dbReference type="ARBA" id="ARBA00023054"/>
    </source>
</evidence>
<evidence type="ECO:0000313" key="15">
    <source>
        <dbReference type="Proteomes" id="UP001211065"/>
    </source>
</evidence>
<dbReference type="PROSITE" id="PS52044">
    <property type="entry name" value="VLRF1"/>
    <property type="match status" value="1"/>
</dbReference>
<dbReference type="Pfam" id="PF18826">
    <property type="entry name" value="bVLRF1"/>
    <property type="match status" value="1"/>
</dbReference>
<dbReference type="Gene3D" id="1.25.40.20">
    <property type="entry name" value="Ankyrin repeat-containing domain"/>
    <property type="match status" value="1"/>
</dbReference>
<comment type="caution">
    <text evidence="14">The sequence shown here is derived from an EMBL/GenBank/DDBJ whole genome shotgun (WGS) entry which is preliminary data.</text>
</comment>
<gene>
    <name evidence="14" type="ORF">HK099_008286</name>
</gene>
<comment type="similarity">
    <text evidence="2 11">Belongs to the ANKZF1/VMS1 family.</text>
</comment>
<dbReference type="GO" id="GO:0005737">
    <property type="term" value="C:cytoplasm"/>
    <property type="evidence" value="ECO:0007669"/>
    <property type="project" value="UniProtKB-SubCell"/>
</dbReference>
<evidence type="ECO:0000256" key="1">
    <source>
        <dbReference type="ARBA" id="ARBA00004496"/>
    </source>
</evidence>
<keyword evidence="3 11" id="KW-0963">Cytoplasm</keyword>
<evidence type="ECO:0000256" key="10">
    <source>
        <dbReference type="PROSITE-ProRule" id="PRU00023"/>
    </source>
</evidence>
<keyword evidence="15" id="KW-1185">Reference proteome</keyword>
<feature type="domain" description="VLRF1" evidence="13">
    <location>
        <begin position="160"/>
        <end position="303"/>
    </location>
</feature>
<dbReference type="PROSITE" id="PS50088">
    <property type="entry name" value="ANK_REPEAT"/>
    <property type="match status" value="1"/>
</dbReference>
<feature type="region of interest" description="Disordered" evidence="12">
    <location>
        <begin position="463"/>
        <end position="491"/>
    </location>
</feature>
<feature type="active site" evidence="11">
    <location>
        <position position="206"/>
    </location>
</feature>
<protein>
    <recommendedName>
        <fullName evidence="13">VLRF1 domain-containing protein</fullName>
    </recommendedName>
</protein>
<dbReference type="GO" id="GO:0016787">
    <property type="term" value="F:hydrolase activity"/>
    <property type="evidence" value="ECO:0007669"/>
    <property type="project" value="UniProtKB-KW"/>
</dbReference>
<reference evidence="14" key="1">
    <citation type="submission" date="2020-05" db="EMBL/GenBank/DDBJ databases">
        <title>Phylogenomic resolution of chytrid fungi.</title>
        <authorList>
            <person name="Stajich J.E."/>
            <person name="Amses K."/>
            <person name="Simmons R."/>
            <person name="Seto K."/>
            <person name="Myers J."/>
            <person name="Bonds A."/>
            <person name="Quandt C.A."/>
            <person name="Barry K."/>
            <person name="Liu P."/>
            <person name="Grigoriev I."/>
            <person name="Longcore J.E."/>
            <person name="James T.Y."/>
        </authorList>
    </citation>
    <scope>NUCLEOTIDE SEQUENCE</scope>
    <source>
        <strain evidence="14">JEL0476</strain>
    </source>
</reference>
<evidence type="ECO:0000256" key="3">
    <source>
        <dbReference type="ARBA" id="ARBA00022490"/>
    </source>
</evidence>
<dbReference type="InterPro" id="IPR041175">
    <property type="entry name" value="VLRF1/Vms1"/>
</dbReference>
<dbReference type="InterPro" id="IPR047139">
    <property type="entry name" value="ANKZ1/VMS1"/>
</dbReference>
<comment type="subcellular location">
    <subcellularLocation>
        <location evidence="1">Cytoplasm</location>
    </subcellularLocation>
</comment>
<keyword evidence="5" id="KW-0677">Repeat</keyword>
<evidence type="ECO:0000256" key="12">
    <source>
        <dbReference type="SAM" id="MobiDB-lite"/>
    </source>
</evidence>
<keyword evidence="8 10" id="KW-0040">ANK repeat</keyword>
<dbReference type="PANTHER" id="PTHR16036">
    <property type="entry name" value="ANKYRIN REPEAT AND ZINC FINGER DOMAIN-CONTAINING PROTEIN 1"/>
    <property type="match status" value="1"/>
</dbReference>
<evidence type="ECO:0000256" key="11">
    <source>
        <dbReference type="PROSITE-ProRule" id="PRU01389"/>
    </source>
</evidence>
<keyword evidence="6 11" id="KW-0255">Endonuclease</keyword>
<dbReference type="InterPro" id="IPR036770">
    <property type="entry name" value="Ankyrin_rpt-contain_sf"/>
</dbReference>
<evidence type="ECO:0000256" key="8">
    <source>
        <dbReference type="ARBA" id="ARBA00023043"/>
    </source>
</evidence>
<feature type="repeat" description="ANK" evidence="10">
    <location>
        <begin position="388"/>
        <end position="420"/>
    </location>
</feature>
<evidence type="ECO:0000256" key="5">
    <source>
        <dbReference type="ARBA" id="ARBA00022737"/>
    </source>
</evidence>
<dbReference type="EMBL" id="JADGJW010000009">
    <property type="protein sequence ID" value="KAJ3227876.1"/>
    <property type="molecule type" value="Genomic_DNA"/>
</dbReference>
<dbReference type="PANTHER" id="PTHR16036:SF2">
    <property type="entry name" value="TRNA ENDONUCLEASE ANKZF1"/>
    <property type="match status" value="1"/>
</dbReference>
<evidence type="ECO:0000256" key="2">
    <source>
        <dbReference type="ARBA" id="ARBA00009262"/>
    </source>
</evidence>
<keyword evidence="4 11" id="KW-0540">Nuclease</keyword>
<evidence type="ECO:0000313" key="14">
    <source>
        <dbReference type="EMBL" id="KAJ3227876.1"/>
    </source>
</evidence>
<keyword evidence="9" id="KW-0175">Coiled coil</keyword>
<dbReference type="GO" id="GO:0036503">
    <property type="term" value="P:ERAD pathway"/>
    <property type="evidence" value="ECO:0007669"/>
    <property type="project" value="TreeGrafter"/>
</dbReference>
<accession>A0AAD5UBT3</accession>
<organism evidence="14 15">
    <name type="scientific">Clydaea vesicula</name>
    <dbReference type="NCBI Taxonomy" id="447962"/>
    <lineage>
        <taxon>Eukaryota</taxon>
        <taxon>Fungi</taxon>
        <taxon>Fungi incertae sedis</taxon>
        <taxon>Chytridiomycota</taxon>
        <taxon>Chytridiomycota incertae sedis</taxon>
        <taxon>Chytridiomycetes</taxon>
        <taxon>Lobulomycetales</taxon>
        <taxon>Lobulomycetaceae</taxon>
        <taxon>Clydaea</taxon>
    </lineage>
</organism>